<evidence type="ECO:0000256" key="1">
    <source>
        <dbReference type="SAM" id="MobiDB-lite"/>
    </source>
</evidence>
<protein>
    <submittedName>
        <fullName evidence="2">Uncharacterized protein</fullName>
    </submittedName>
</protein>
<feature type="region of interest" description="Disordered" evidence="1">
    <location>
        <begin position="125"/>
        <end position="161"/>
    </location>
</feature>
<dbReference type="Proteomes" id="UP001215598">
    <property type="component" value="Unassembled WGS sequence"/>
</dbReference>
<feature type="region of interest" description="Disordered" evidence="1">
    <location>
        <begin position="65"/>
        <end position="84"/>
    </location>
</feature>
<evidence type="ECO:0000313" key="3">
    <source>
        <dbReference type="Proteomes" id="UP001215598"/>
    </source>
</evidence>
<comment type="caution">
    <text evidence="2">The sequence shown here is derived from an EMBL/GenBank/DDBJ whole genome shotgun (WGS) entry which is preliminary data.</text>
</comment>
<proteinExistence type="predicted"/>
<name>A0AAD7IF75_9AGAR</name>
<accession>A0AAD7IF75</accession>
<dbReference type="EMBL" id="JARKIB010000098">
    <property type="protein sequence ID" value="KAJ7741737.1"/>
    <property type="molecule type" value="Genomic_DNA"/>
</dbReference>
<reference evidence="2" key="1">
    <citation type="submission" date="2023-03" db="EMBL/GenBank/DDBJ databases">
        <title>Massive genome expansion in bonnet fungi (Mycena s.s.) driven by repeated elements and novel gene families across ecological guilds.</title>
        <authorList>
            <consortium name="Lawrence Berkeley National Laboratory"/>
            <person name="Harder C.B."/>
            <person name="Miyauchi S."/>
            <person name="Viragh M."/>
            <person name="Kuo A."/>
            <person name="Thoen E."/>
            <person name="Andreopoulos B."/>
            <person name="Lu D."/>
            <person name="Skrede I."/>
            <person name="Drula E."/>
            <person name="Henrissat B."/>
            <person name="Morin E."/>
            <person name="Kohler A."/>
            <person name="Barry K."/>
            <person name="LaButti K."/>
            <person name="Morin E."/>
            <person name="Salamov A."/>
            <person name="Lipzen A."/>
            <person name="Mereny Z."/>
            <person name="Hegedus B."/>
            <person name="Baldrian P."/>
            <person name="Stursova M."/>
            <person name="Weitz H."/>
            <person name="Taylor A."/>
            <person name="Grigoriev I.V."/>
            <person name="Nagy L.G."/>
            <person name="Martin F."/>
            <person name="Kauserud H."/>
        </authorList>
    </citation>
    <scope>NUCLEOTIDE SEQUENCE</scope>
    <source>
        <strain evidence="2">CBHHK182m</strain>
    </source>
</reference>
<organism evidence="2 3">
    <name type="scientific">Mycena metata</name>
    <dbReference type="NCBI Taxonomy" id="1033252"/>
    <lineage>
        <taxon>Eukaryota</taxon>
        <taxon>Fungi</taxon>
        <taxon>Dikarya</taxon>
        <taxon>Basidiomycota</taxon>
        <taxon>Agaricomycotina</taxon>
        <taxon>Agaricomycetes</taxon>
        <taxon>Agaricomycetidae</taxon>
        <taxon>Agaricales</taxon>
        <taxon>Marasmiineae</taxon>
        <taxon>Mycenaceae</taxon>
        <taxon>Mycena</taxon>
    </lineage>
</organism>
<dbReference type="AlphaFoldDB" id="A0AAD7IF75"/>
<evidence type="ECO:0000313" key="2">
    <source>
        <dbReference type="EMBL" id="KAJ7741737.1"/>
    </source>
</evidence>
<gene>
    <name evidence="2" type="ORF">B0H16DRAFT_1464447</name>
</gene>
<sequence>MIPEHNHVITGFSLAQLGHRGPFQTKFQPRGGRPKLLGKKYVRTASSTLPRTTISYHQVNQQKFQMKKGENKSGLNRHQQPEHPAAAEQVLLRLAVRVQALIPPRADSGQDRASGLPMAILGQSGGISSEDDGEVSEIPRVSTEGGVASSGASSKDIKTQWKQRNCKKAKLTWQGLRKLAQVIKPMVPKPFDTPLTIFNVISDAAEKYFDNEKDLKDMMEQSIAVFSKAKTMGTIS</sequence>
<keyword evidence="3" id="KW-1185">Reference proteome</keyword>